<keyword evidence="2" id="KW-0274">FAD</keyword>
<dbReference type="PRINTS" id="PR00368">
    <property type="entry name" value="FADPNR"/>
</dbReference>
<feature type="domain" description="FAD/NAD(P)-binding" evidence="6">
    <location>
        <begin position="5"/>
        <end position="294"/>
    </location>
</feature>
<dbReference type="InterPro" id="IPR023753">
    <property type="entry name" value="FAD/NAD-binding_dom"/>
</dbReference>
<accession>A0A955LGJ8</accession>
<evidence type="ECO:0000256" key="1">
    <source>
        <dbReference type="ARBA" id="ARBA00022630"/>
    </source>
</evidence>
<keyword evidence="3" id="KW-0560">Oxidoreductase</keyword>
<name>A0A955LGJ8_UNCKA</name>
<dbReference type="Proteomes" id="UP000701698">
    <property type="component" value="Unassembled WGS sequence"/>
</dbReference>
<evidence type="ECO:0000313" key="7">
    <source>
        <dbReference type="EMBL" id="MCA9389969.1"/>
    </source>
</evidence>
<evidence type="ECO:0000256" key="5">
    <source>
        <dbReference type="ARBA" id="ARBA00023284"/>
    </source>
</evidence>
<dbReference type="Pfam" id="PF07992">
    <property type="entry name" value="Pyr_redox_2"/>
    <property type="match status" value="1"/>
</dbReference>
<evidence type="ECO:0000313" key="8">
    <source>
        <dbReference type="Proteomes" id="UP000701698"/>
    </source>
</evidence>
<evidence type="ECO:0000256" key="3">
    <source>
        <dbReference type="ARBA" id="ARBA00023002"/>
    </source>
</evidence>
<dbReference type="PRINTS" id="PR00469">
    <property type="entry name" value="PNDRDTASEII"/>
</dbReference>
<comment type="caution">
    <text evidence="7">The sequence shown here is derived from an EMBL/GenBank/DDBJ whole genome shotgun (WGS) entry which is preliminary data.</text>
</comment>
<dbReference type="EMBL" id="JAGQKX010000016">
    <property type="protein sequence ID" value="MCA9389969.1"/>
    <property type="molecule type" value="Genomic_DNA"/>
</dbReference>
<evidence type="ECO:0000256" key="2">
    <source>
        <dbReference type="ARBA" id="ARBA00022827"/>
    </source>
</evidence>
<protein>
    <submittedName>
        <fullName evidence="7">FAD-dependent oxidoreductase</fullName>
    </submittedName>
</protein>
<evidence type="ECO:0000259" key="6">
    <source>
        <dbReference type="Pfam" id="PF07992"/>
    </source>
</evidence>
<dbReference type="PROSITE" id="PS00573">
    <property type="entry name" value="PYRIDINE_REDOX_2"/>
    <property type="match status" value="1"/>
</dbReference>
<sequence length="318" mass="34611">MNHLYDLIIIGGGPGGAAAAVYSGRKKLDTLVITESFGGQSFNSGDIENWIGTLHLSGFELAQKLEEHVKAQEDVTVQQGELVTSVRQSSSEDYSFTNPIWEVETNKATYHTKGLVVTSGGRRKKLEVPGEDEFAGRGVVYCSTCDAPLFRDKDVVVVGSGNAAMEGVIDALPYAKKIFMLIRGDHMKGDDATKEKILEHEGEKITIIYHGESKQVLGETVVTGLEYLDKQTSETKTLEVQGIFVEIGSLPNSEFMKGVVDLNERDQIIIDHRSGKTSASGIFAAGAVVDQLYDQNNISVGDAIKATLTAYNYVVHFK</sequence>
<organism evidence="7 8">
    <name type="scientific">candidate division WWE3 bacterium</name>
    <dbReference type="NCBI Taxonomy" id="2053526"/>
    <lineage>
        <taxon>Bacteria</taxon>
        <taxon>Katanobacteria</taxon>
    </lineage>
</organism>
<dbReference type="GO" id="GO:0016668">
    <property type="term" value="F:oxidoreductase activity, acting on a sulfur group of donors, NAD(P) as acceptor"/>
    <property type="evidence" value="ECO:0007669"/>
    <property type="project" value="UniProtKB-ARBA"/>
</dbReference>
<dbReference type="Gene3D" id="3.50.50.60">
    <property type="entry name" value="FAD/NAD(P)-binding domain"/>
    <property type="match status" value="2"/>
</dbReference>
<dbReference type="InterPro" id="IPR050097">
    <property type="entry name" value="Ferredoxin-NADP_redctase_2"/>
</dbReference>
<keyword evidence="5" id="KW-0676">Redox-active center</keyword>
<reference evidence="7" key="1">
    <citation type="submission" date="2020-04" db="EMBL/GenBank/DDBJ databases">
        <authorList>
            <person name="Zhang T."/>
        </authorList>
    </citation>
    <scope>NUCLEOTIDE SEQUENCE</scope>
    <source>
        <strain evidence="7">HKST-UBA01</strain>
    </source>
</reference>
<evidence type="ECO:0000256" key="4">
    <source>
        <dbReference type="ARBA" id="ARBA00023157"/>
    </source>
</evidence>
<gene>
    <name evidence="7" type="ORF">KC571_01075</name>
</gene>
<proteinExistence type="predicted"/>
<keyword evidence="1" id="KW-0285">Flavoprotein</keyword>
<dbReference type="PANTHER" id="PTHR48105">
    <property type="entry name" value="THIOREDOXIN REDUCTASE 1-RELATED-RELATED"/>
    <property type="match status" value="1"/>
</dbReference>
<keyword evidence="4" id="KW-1015">Disulfide bond</keyword>
<dbReference type="AlphaFoldDB" id="A0A955LGJ8"/>
<dbReference type="InterPro" id="IPR036188">
    <property type="entry name" value="FAD/NAD-bd_sf"/>
</dbReference>
<dbReference type="InterPro" id="IPR008255">
    <property type="entry name" value="Pyr_nucl-diS_OxRdtase_2_AS"/>
</dbReference>
<dbReference type="SUPFAM" id="SSF51905">
    <property type="entry name" value="FAD/NAD(P)-binding domain"/>
    <property type="match status" value="2"/>
</dbReference>
<reference evidence="7" key="2">
    <citation type="journal article" date="2021" name="Microbiome">
        <title>Successional dynamics and alternative stable states in a saline activated sludge microbial community over 9 years.</title>
        <authorList>
            <person name="Wang Y."/>
            <person name="Ye J."/>
            <person name="Ju F."/>
            <person name="Liu L."/>
            <person name="Boyd J.A."/>
            <person name="Deng Y."/>
            <person name="Parks D.H."/>
            <person name="Jiang X."/>
            <person name="Yin X."/>
            <person name="Woodcroft B.J."/>
            <person name="Tyson G.W."/>
            <person name="Hugenholtz P."/>
            <person name="Polz M.F."/>
            <person name="Zhang T."/>
        </authorList>
    </citation>
    <scope>NUCLEOTIDE SEQUENCE</scope>
    <source>
        <strain evidence="7">HKST-UBA01</strain>
    </source>
</reference>